<dbReference type="Proteomes" id="UP000587760">
    <property type="component" value="Unassembled WGS sequence"/>
</dbReference>
<keyword evidence="1" id="KW-0175">Coiled coil</keyword>
<name>A0A841RBC8_9SPIO</name>
<feature type="coiled-coil region" evidence="1">
    <location>
        <begin position="30"/>
        <end position="64"/>
    </location>
</feature>
<gene>
    <name evidence="2" type="ORF">HNR50_002334</name>
</gene>
<evidence type="ECO:0000313" key="3">
    <source>
        <dbReference type="Proteomes" id="UP000587760"/>
    </source>
</evidence>
<dbReference type="AlphaFoldDB" id="A0A841RBC8"/>
<keyword evidence="3" id="KW-1185">Reference proteome</keyword>
<comment type="caution">
    <text evidence="2">The sequence shown here is derived from an EMBL/GenBank/DDBJ whole genome shotgun (WGS) entry which is preliminary data.</text>
</comment>
<dbReference type="EMBL" id="JACHGJ010000004">
    <property type="protein sequence ID" value="MBB6480661.1"/>
    <property type="molecule type" value="Genomic_DNA"/>
</dbReference>
<organism evidence="2 3">
    <name type="scientific">Spirochaeta isovalerica</name>
    <dbReference type="NCBI Taxonomy" id="150"/>
    <lineage>
        <taxon>Bacteria</taxon>
        <taxon>Pseudomonadati</taxon>
        <taxon>Spirochaetota</taxon>
        <taxon>Spirochaetia</taxon>
        <taxon>Spirochaetales</taxon>
        <taxon>Spirochaetaceae</taxon>
        <taxon>Spirochaeta</taxon>
    </lineage>
</organism>
<reference evidence="2 3" key="1">
    <citation type="submission" date="2020-08" db="EMBL/GenBank/DDBJ databases">
        <title>Genomic Encyclopedia of Type Strains, Phase IV (KMG-IV): sequencing the most valuable type-strain genomes for metagenomic binning, comparative biology and taxonomic classification.</title>
        <authorList>
            <person name="Goeker M."/>
        </authorList>
    </citation>
    <scope>NUCLEOTIDE SEQUENCE [LARGE SCALE GENOMIC DNA]</scope>
    <source>
        <strain evidence="2 3">DSM 2461</strain>
    </source>
</reference>
<evidence type="ECO:0000313" key="2">
    <source>
        <dbReference type="EMBL" id="MBB6480661.1"/>
    </source>
</evidence>
<protein>
    <submittedName>
        <fullName evidence="2">Regulator of replication initiation timing</fullName>
    </submittedName>
</protein>
<sequence>MHCIVCDKEIYGVLIHGHCRECAARKIEEFDLLSQDLKDAQEHVDELLTELRRLSIKNQSLKNRRRLQKSDPDKEKRSLMSEEEYREFLEKLGKYRDSDLAREYGVSDSYVCRTRQKLGIPTYANNEELWSKIDPVIFDKSIRAIAAEFGIDRGRVERRRKKLLQNTEKLVNIN</sequence>
<proteinExistence type="predicted"/>
<accession>A0A841RBC8</accession>
<dbReference type="RefSeq" id="WP_184746931.1">
    <property type="nucleotide sequence ID" value="NZ_JACHGJ010000004.1"/>
</dbReference>
<evidence type="ECO:0000256" key="1">
    <source>
        <dbReference type="SAM" id="Coils"/>
    </source>
</evidence>